<sequence>MGSSIILKLLNVTHYYRNKKSKKWYQPFGYDADNIELNNINLHIYQGESLGIIGEPESSKSLVGRILSGEIKPDKGRIVRKADLFYADIDDKYSQNISVKDYISNAVTLFPYKVNTHKVEQVLKYAHVEEQSDTSICELSDEAYARILFSLARTSKASIIIFNKILQNLTDEYFEKAIELSDEYINNNLTVVIIDDNVERVSKASNYIAWISHGQLRMEGSINQVIPVFNEHEKDRASLKSKEEKQNFDLDWKKSRARTPELTYNFKRIERYNHVKPPIVLVRFWTFITICILGVLLTALLMFNDIGKIEIGQNEDQASIQNQPKNPYEDKLSYGIVLDDSVKLDNFKNDKVLSPSKYALLTITGENTKSYRVSVDNQSYKVGKKDIRYFDPAGLFEEHSGDALAPFMSKNYSNYYEFFNSHLHKKHGTVTDSLVPEEGKNDRFIVPIVQQPIAMIFNDQNKLSGFTIPMKDKTKLKDKFNIDNNFWITKSGNGYFMADFKNDKWIYIEL</sequence>
<evidence type="ECO:0000313" key="4">
    <source>
        <dbReference type="Proteomes" id="UP000034455"/>
    </source>
</evidence>
<dbReference type="InterPro" id="IPR027417">
    <property type="entry name" value="P-loop_NTPase"/>
</dbReference>
<accession>A0A0M2P044</accession>
<proteinExistence type="predicted"/>
<dbReference type="InterPro" id="IPR050683">
    <property type="entry name" value="Bact_Polysacc_Export_ATP-bd"/>
</dbReference>
<keyword evidence="1" id="KW-1133">Transmembrane helix</keyword>
<organism evidence="3 4">
    <name type="scientific">Staphylococcus cohnii subsp. cohnii</name>
    <dbReference type="NCBI Taxonomy" id="74704"/>
    <lineage>
        <taxon>Bacteria</taxon>
        <taxon>Bacillati</taxon>
        <taxon>Bacillota</taxon>
        <taxon>Bacilli</taxon>
        <taxon>Bacillales</taxon>
        <taxon>Staphylococcaceae</taxon>
        <taxon>Staphylococcus</taxon>
        <taxon>Staphylococcus cohnii species complex</taxon>
    </lineage>
</organism>
<dbReference type="InterPro" id="IPR003439">
    <property type="entry name" value="ABC_transporter-like_ATP-bd"/>
</dbReference>
<comment type="caution">
    <text evidence="3">The sequence shown here is derived from an EMBL/GenBank/DDBJ whole genome shotgun (WGS) entry which is preliminary data.</text>
</comment>
<dbReference type="Pfam" id="PF22269">
    <property type="entry name" value="TagH_SH3-like"/>
    <property type="match status" value="1"/>
</dbReference>
<dbReference type="SUPFAM" id="SSF52540">
    <property type="entry name" value="P-loop containing nucleoside triphosphate hydrolases"/>
    <property type="match status" value="1"/>
</dbReference>
<keyword evidence="1" id="KW-0472">Membrane</keyword>
<keyword evidence="1" id="KW-0812">Transmembrane</keyword>
<evidence type="ECO:0000256" key="1">
    <source>
        <dbReference type="SAM" id="Phobius"/>
    </source>
</evidence>
<name>A0A0M2P044_STACC</name>
<dbReference type="GO" id="GO:0016887">
    <property type="term" value="F:ATP hydrolysis activity"/>
    <property type="evidence" value="ECO:0007669"/>
    <property type="project" value="InterPro"/>
</dbReference>
<evidence type="ECO:0000313" key="3">
    <source>
        <dbReference type="EMBL" id="KKI64179.1"/>
    </source>
</evidence>
<dbReference type="AlphaFoldDB" id="A0A0M2P044"/>
<dbReference type="InterPro" id="IPR053989">
    <property type="entry name" value="TagH_SH3-like"/>
</dbReference>
<dbReference type="GO" id="GO:0005524">
    <property type="term" value="F:ATP binding"/>
    <property type="evidence" value="ECO:0007669"/>
    <property type="project" value="UniProtKB-KW"/>
</dbReference>
<keyword evidence="3" id="KW-0067">ATP-binding</keyword>
<dbReference type="EMBL" id="LAKJ01000010">
    <property type="protein sequence ID" value="KKI64179.1"/>
    <property type="molecule type" value="Genomic_DNA"/>
</dbReference>
<dbReference type="RefSeq" id="WP_019469629.1">
    <property type="nucleotide sequence ID" value="NZ_LAKJ01000010.1"/>
</dbReference>
<evidence type="ECO:0000259" key="2">
    <source>
        <dbReference type="PROSITE" id="PS50893"/>
    </source>
</evidence>
<dbReference type="PATRIC" id="fig|74704.6.peg.164"/>
<dbReference type="Pfam" id="PF22096">
    <property type="entry name" value="TagH_C"/>
    <property type="match status" value="1"/>
</dbReference>
<dbReference type="Gene3D" id="3.40.50.300">
    <property type="entry name" value="P-loop containing nucleotide triphosphate hydrolases"/>
    <property type="match status" value="1"/>
</dbReference>
<dbReference type="Proteomes" id="UP000034455">
    <property type="component" value="Unassembled WGS sequence"/>
</dbReference>
<dbReference type="PROSITE" id="PS50893">
    <property type="entry name" value="ABC_TRANSPORTER_2"/>
    <property type="match status" value="1"/>
</dbReference>
<dbReference type="PANTHER" id="PTHR46743">
    <property type="entry name" value="TEICHOIC ACIDS EXPORT ATP-BINDING PROTEIN TAGH"/>
    <property type="match status" value="1"/>
</dbReference>
<gene>
    <name evidence="3" type="ORF">UF66_0160</name>
</gene>
<feature type="transmembrane region" description="Helical" evidence="1">
    <location>
        <begin position="284"/>
        <end position="303"/>
    </location>
</feature>
<dbReference type="InterPro" id="IPR053990">
    <property type="entry name" value="TagH_C"/>
</dbReference>
<keyword evidence="3" id="KW-0547">Nucleotide-binding</keyword>
<feature type="domain" description="ABC transporter" evidence="2">
    <location>
        <begin position="7"/>
        <end position="238"/>
    </location>
</feature>
<protein>
    <submittedName>
        <fullName evidence="3">Teichoic acid export ATP-binding protein TagH</fullName>
    </submittedName>
</protein>
<dbReference type="PANTHER" id="PTHR46743:SF2">
    <property type="entry name" value="TEICHOIC ACIDS EXPORT ATP-BINDING PROTEIN TAGH"/>
    <property type="match status" value="1"/>
</dbReference>
<dbReference type="Pfam" id="PF00005">
    <property type="entry name" value="ABC_tran"/>
    <property type="match status" value="1"/>
</dbReference>
<reference evidence="3 4" key="1">
    <citation type="submission" date="2015-03" db="EMBL/GenBank/DDBJ databases">
        <title>Genome Assembly of Staphylococcus cohnii subsp. cohnii strain G22B2.</title>
        <authorList>
            <person name="Nair G."/>
            <person name="Kaur G."/>
            <person name="Khatri I."/>
            <person name="Singh N.K."/>
            <person name="Sathyabama S."/>
            <person name="Maurya S.K."/>
            <person name="Subramanian S."/>
            <person name="Agrewala J.N."/>
            <person name="Mayilraj S."/>
        </authorList>
    </citation>
    <scope>NUCLEOTIDE SEQUENCE [LARGE SCALE GENOMIC DNA]</scope>
    <source>
        <strain evidence="3 4">G22B2</strain>
    </source>
</reference>